<reference evidence="3" key="1">
    <citation type="journal article" date="2015" name="Proc. Natl. Acad. Sci. U.S.A.">
        <title>Networks of energetic and metabolic interactions define dynamics in microbial communities.</title>
        <authorList>
            <person name="Embree M."/>
            <person name="Liu J.K."/>
            <person name="Al-Bassam M.M."/>
            <person name="Zengler K."/>
        </authorList>
    </citation>
    <scope>NUCLEOTIDE SEQUENCE</scope>
</reference>
<accession>A0A0W8F4W3</accession>
<dbReference type="InterPro" id="IPR029062">
    <property type="entry name" value="Class_I_gatase-like"/>
</dbReference>
<dbReference type="PANTHER" id="PTHR43418">
    <property type="entry name" value="MULTIFUNCTIONAL TRYPTOPHAN BIOSYNTHESIS PROTEIN-RELATED"/>
    <property type="match status" value="1"/>
</dbReference>
<evidence type="ECO:0000259" key="2">
    <source>
        <dbReference type="Pfam" id="PF00117"/>
    </source>
</evidence>
<dbReference type="GO" id="GO:0004049">
    <property type="term" value="F:anthranilate synthase activity"/>
    <property type="evidence" value="ECO:0007669"/>
    <property type="project" value="UniProtKB-EC"/>
</dbReference>
<evidence type="ECO:0000313" key="3">
    <source>
        <dbReference type="EMBL" id="KUG15790.1"/>
    </source>
</evidence>
<evidence type="ECO:0000256" key="1">
    <source>
        <dbReference type="ARBA" id="ARBA00022962"/>
    </source>
</evidence>
<dbReference type="SUPFAM" id="SSF52317">
    <property type="entry name" value="Class I glutamine amidotransferase-like"/>
    <property type="match status" value="1"/>
</dbReference>
<dbReference type="GO" id="GO:0016740">
    <property type="term" value="F:transferase activity"/>
    <property type="evidence" value="ECO:0007669"/>
    <property type="project" value="UniProtKB-KW"/>
</dbReference>
<dbReference type="PROSITE" id="PS51273">
    <property type="entry name" value="GATASE_TYPE_1"/>
    <property type="match status" value="1"/>
</dbReference>
<gene>
    <name evidence="3" type="ORF">ASZ90_014543</name>
</gene>
<sequence>MRVAIIDCYDSFTYNLYQLVGQLGAHPIPIPCDAPLAQVRNTMPERIILSPGPGTPDDSGICPDVIAEFAGKIPILGVCLGHQTIVQSFGGKVCRMARPVHGKTSSIIHGGNGIFSGIPSPFSATRYHSLMAAPESLPEELATLAVSADDRCIMAVAHRDLAVTGVQFHPESIMTLPGSRIIANFLSNQPRGA</sequence>
<dbReference type="AlphaFoldDB" id="A0A0W8F4W3"/>
<dbReference type="InterPro" id="IPR017926">
    <property type="entry name" value="GATASE"/>
</dbReference>
<dbReference type="PRINTS" id="PR00096">
    <property type="entry name" value="GATASE"/>
</dbReference>
<dbReference type="InterPro" id="IPR050472">
    <property type="entry name" value="Anth_synth/Amidotransfase"/>
</dbReference>
<name>A0A0W8F4W3_9ZZZZ</name>
<keyword evidence="3" id="KW-0808">Transferase</keyword>
<keyword evidence="3" id="KW-0456">Lyase</keyword>
<dbReference type="CDD" id="cd01743">
    <property type="entry name" value="GATase1_Anthranilate_Synthase"/>
    <property type="match status" value="1"/>
</dbReference>
<dbReference type="EMBL" id="LNQE01001531">
    <property type="protein sequence ID" value="KUG15790.1"/>
    <property type="molecule type" value="Genomic_DNA"/>
</dbReference>
<comment type="caution">
    <text evidence="3">The sequence shown here is derived from an EMBL/GenBank/DDBJ whole genome shotgun (WGS) entry which is preliminary data.</text>
</comment>
<dbReference type="NCBIfam" id="TIGR00566">
    <property type="entry name" value="trpG_papA"/>
    <property type="match status" value="1"/>
</dbReference>
<keyword evidence="1" id="KW-0315">Glutamine amidotransferase</keyword>
<organism evidence="3">
    <name type="scientific">hydrocarbon metagenome</name>
    <dbReference type="NCBI Taxonomy" id="938273"/>
    <lineage>
        <taxon>unclassified sequences</taxon>
        <taxon>metagenomes</taxon>
        <taxon>ecological metagenomes</taxon>
    </lineage>
</organism>
<dbReference type="PRINTS" id="PR00097">
    <property type="entry name" value="ANTSNTHASEII"/>
</dbReference>
<dbReference type="GO" id="GO:0000162">
    <property type="term" value="P:L-tryptophan biosynthetic process"/>
    <property type="evidence" value="ECO:0007669"/>
    <property type="project" value="TreeGrafter"/>
</dbReference>
<dbReference type="Pfam" id="PF00117">
    <property type="entry name" value="GATase"/>
    <property type="match status" value="1"/>
</dbReference>
<proteinExistence type="predicted"/>
<protein>
    <submittedName>
        <fullName evidence="3">Anthranilate synthase, amidotransferase component</fullName>
        <ecNumber evidence="3">4.1.3.27</ecNumber>
    </submittedName>
</protein>
<dbReference type="GO" id="GO:0005829">
    <property type="term" value="C:cytosol"/>
    <property type="evidence" value="ECO:0007669"/>
    <property type="project" value="TreeGrafter"/>
</dbReference>
<feature type="domain" description="Glutamine amidotransferase" evidence="2">
    <location>
        <begin position="5"/>
        <end position="186"/>
    </location>
</feature>
<dbReference type="FunFam" id="3.40.50.880:FF:000003">
    <property type="entry name" value="Anthranilate synthase component II"/>
    <property type="match status" value="1"/>
</dbReference>
<dbReference type="PRINTS" id="PR00099">
    <property type="entry name" value="CPSGATASE"/>
</dbReference>
<dbReference type="PANTHER" id="PTHR43418:SF4">
    <property type="entry name" value="MULTIFUNCTIONAL TRYPTOPHAN BIOSYNTHESIS PROTEIN"/>
    <property type="match status" value="1"/>
</dbReference>
<dbReference type="Gene3D" id="3.40.50.880">
    <property type="match status" value="1"/>
</dbReference>
<dbReference type="EC" id="4.1.3.27" evidence="3"/>
<dbReference type="InterPro" id="IPR006221">
    <property type="entry name" value="TrpG/PapA_dom"/>
</dbReference>